<evidence type="ECO:0000313" key="3">
    <source>
        <dbReference type="Proteomes" id="UP000000269"/>
    </source>
</evidence>
<accession>A8MFA4</accession>
<keyword evidence="3" id="KW-1185">Reference proteome</keyword>
<reference evidence="3" key="1">
    <citation type="submission" date="2007-10" db="EMBL/GenBank/DDBJ databases">
        <title>Complete genome of Alkaliphilus oremlandii OhILAs.</title>
        <authorList>
            <person name="Copeland A."/>
            <person name="Lucas S."/>
            <person name="Lapidus A."/>
            <person name="Barry K."/>
            <person name="Detter J.C."/>
            <person name="Glavina del Rio T."/>
            <person name="Hammon N."/>
            <person name="Israni S."/>
            <person name="Dalin E."/>
            <person name="Tice H."/>
            <person name="Pitluck S."/>
            <person name="Chain P."/>
            <person name="Malfatti S."/>
            <person name="Shin M."/>
            <person name="Vergez L."/>
            <person name="Schmutz J."/>
            <person name="Larimer F."/>
            <person name="Land M."/>
            <person name="Hauser L."/>
            <person name="Kyrpides N."/>
            <person name="Mikhailova N."/>
            <person name="Stolz J.F."/>
            <person name="Dawson A."/>
            <person name="Fisher E."/>
            <person name="Crable B."/>
            <person name="Perera E."/>
            <person name="Lisak J."/>
            <person name="Ranganathan M."/>
            <person name="Basu P."/>
            <person name="Richardson P."/>
        </authorList>
    </citation>
    <scope>NUCLEOTIDE SEQUENCE [LARGE SCALE GENOMIC DNA]</scope>
    <source>
        <strain evidence="3">OhILAs</strain>
    </source>
</reference>
<organism evidence="2 3">
    <name type="scientific">Alkaliphilus oremlandii (strain OhILAs)</name>
    <name type="common">Clostridium oremlandii (strain OhILAs)</name>
    <dbReference type="NCBI Taxonomy" id="350688"/>
    <lineage>
        <taxon>Bacteria</taxon>
        <taxon>Bacillati</taxon>
        <taxon>Bacillota</taxon>
        <taxon>Clostridia</taxon>
        <taxon>Peptostreptococcales</taxon>
        <taxon>Natronincolaceae</taxon>
        <taxon>Alkaliphilus</taxon>
    </lineage>
</organism>
<dbReference type="Proteomes" id="UP000000269">
    <property type="component" value="Chromosome"/>
</dbReference>
<dbReference type="RefSeq" id="WP_012159085.1">
    <property type="nucleotide sequence ID" value="NC_009922.1"/>
</dbReference>
<name>A8MFA4_ALKOO</name>
<feature type="transmembrane region" description="Helical" evidence="1">
    <location>
        <begin position="12"/>
        <end position="33"/>
    </location>
</feature>
<dbReference type="NCBIfam" id="TIGR02867">
    <property type="entry name" value="spore_II_P"/>
    <property type="match status" value="1"/>
</dbReference>
<keyword evidence="1" id="KW-0472">Membrane</keyword>
<dbReference type="Pfam" id="PF07454">
    <property type="entry name" value="SpoIIP"/>
    <property type="match status" value="1"/>
</dbReference>
<dbReference type="STRING" id="350688.Clos_1227"/>
<gene>
    <name evidence="2" type="ordered locus">Clos_1227</name>
</gene>
<protein>
    <submittedName>
        <fullName evidence="2">Stage II sporulation P family protein</fullName>
    </submittedName>
</protein>
<dbReference type="eggNOG" id="COG0860">
    <property type="taxonomic scope" value="Bacteria"/>
</dbReference>
<keyword evidence="1" id="KW-0812">Transmembrane</keyword>
<dbReference type="EMBL" id="CP000853">
    <property type="protein sequence ID" value="ABW18773.1"/>
    <property type="molecule type" value="Genomic_DNA"/>
</dbReference>
<keyword evidence="1" id="KW-1133">Transmembrane helix</keyword>
<evidence type="ECO:0000256" key="1">
    <source>
        <dbReference type="SAM" id="Phobius"/>
    </source>
</evidence>
<proteinExistence type="predicted"/>
<dbReference type="HOGENOM" id="CLU_040895_2_0_9"/>
<evidence type="ECO:0000313" key="2">
    <source>
        <dbReference type="EMBL" id="ABW18773.1"/>
    </source>
</evidence>
<dbReference type="AlphaFoldDB" id="A8MFA4"/>
<dbReference type="InterPro" id="IPR010897">
    <property type="entry name" value="Spore_II_P"/>
</dbReference>
<dbReference type="KEGG" id="aoe:Clos_1227"/>
<sequence>MINYKKNLKRSYLNILVLILILGALFSVVKLVWGENSSMDTISAQNGVLISEGSREVNPTLFIKTIQHMFPNRSLQKQYQPIFSLEGSVGSLFKSIFKIDFKNPLTFVQAQFPVAASYHEELMASIPKAEDEEPEEDWSREIHLVDYDGDEGTIAVDKNIDGEYYIDKETVKDEEDLGELDEGIYVLGQEDLIDSLNPVAAEAIKNVAKPKSLDIEQDKPSILIYHTHGTESYSPATEGNFHSLRKEYTVISVADVMSAELQKRGYHVIHDDTYHDYPSYNGSYGRSVVTAKGILDKNPTIKVVIDLHRDGYDKIETRANRMQLIENSRTKINGEYVARYQFVIGGKSPNKAAVESFAHFVKAVSDSKYPGFSKEPLVNQYGSYNQYLSDYATLIELGSNTNTIEEAKKAGYYLADVLADALKLLEE</sequence>